<keyword evidence="1" id="KW-0472">Membrane</keyword>
<protein>
    <submittedName>
        <fullName evidence="2">Uncharacterized protein</fullName>
    </submittedName>
</protein>
<dbReference type="AlphaFoldDB" id="A0A1Y4L7F6"/>
<feature type="transmembrane region" description="Helical" evidence="1">
    <location>
        <begin position="275"/>
        <end position="292"/>
    </location>
</feature>
<proteinExistence type="predicted"/>
<evidence type="ECO:0000313" key="2">
    <source>
        <dbReference type="EMBL" id="OUP52687.1"/>
    </source>
</evidence>
<name>A0A1Y4L7F6_9FIRM</name>
<evidence type="ECO:0000256" key="1">
    <source>
        <dbReference type="SAM" id="Phobius"/>
    </source>
</evidence>
<dbReference type="InterPro" id="IPR011990">
    <property type="entry name" value="TPR-like_helical_dom_sf"/>
</dbReference>
<keyword evidence="1" id="KW-0812">Transmembrane</keyword>
<dbReference type="SUPFAM" id="SSF48452">
    <property type="entry name" value="TPR-like"/>
    <property type="match status" value="1"/>
</dbReference>
<organism evidence="2 3">
    <name type="scientific">Butyricicoccus pullicaecorum</name>
    <dbReference type="NCBI Taxonomy" id="501571"/>
    <lineage>
        <taxon>Bacteria</taxon>
        <taxon>Bacillati</taxon>
        <taxon>Bacillota</taxon>
        <taxon>Clostridia</taxon>
        <taxon>Eubacteriales</taxon>
        <taxon>Butyricicoccaceae</taxon>
        <taxon>Butyricicoccus</taxon>
    </lineage>
</organism>
<evidence type="ECO:0000313" key="3">
    <source>
        <dbReference type="Proteomes" id="UP000195897"/>
    </source>
</evidence>
<comment type="caution">
    <text evidence="2">The sequence shown here is derived from an EMBL/GenBank/DDBJ whole genome shotgun (WGS) entry which is preliminary data.</text>
</comment>
<dbReference type="Proteomes" id="UP000195897">
    <property type="component" value="Unassembled WGS sequence"/>
</dbReference>
<gene>
    <name evidence="2" type="ORF">B5F17_08260</name>
</gene>
<sequence>MEYRKRCKVCGKIWCYTDDDLKQDAANNLMGGINAVGQIASAFGGTVFHRKYFADRSENIDRKRVNRNQCPQCHSLDCEDISEEELEKYKTQESFSKAQIAINSNATTENLLTRAKLLLEDKDWASANAYCDYVLDTEPENGTAYLYKLMAELRVQHQEELKDKAEPFDGKVNYQKVMRYADESVKQVLSSCIEHIKDRNENERLQGIYVSACNRMKNATTESAFKEAAASFIKILGYKDAESMQQKCIEMANQARIEAEQKAAVKKVKRIRNTIIIAVIAIVAAIGAHFALNNSQKEAAYNEAMQHEISANSETFHPARLEEYKTAIAGFEALGNYKNSEEQVDEIKKTAYDTALSILNDTGTLDDYNTILEYFSIAEGYEDSIQMAQQLKVEMDAIDEVFYVEEVTDDDIEAARKIFDTNQYAKRLASFEKSVYIYEQFCNTQWEYVSGDARALSMISSNGGNCSIIKTDMSRKPVDQWWGWDRTLTIYINGTPISFDYATYINDDTNNRIEFWGRLITLSGKSDVDVVLTEQGRLHIVLTFLDGSTFECEYKRA</sequence>
<dbReference type="EMBL" id="NFKK01000008">
    <property type="protein sequence ID" value="OUP52687.1"/>
    <property type="molecule type" value="Genomic_DNA"/>
</dbReference>
<reference evidence="3" key="1">
    <citation type="submission" date="2017-04" db="EMBL/GenBank/DDBJ databases">
        <title>Function of individual gut microbiota members based on whole genome sequencing of pure cultures obtained from chicken caecum.</title>
        <authorList>
            <person name="Medvecky M."/>
            <person name="Cejkova D."/>
            <person name="Polansky O."/>
            <person name="Karasova D."/>
            <person name="Kubasova T."/>
            <person name="Cizek A."/>
            <person name="Rychlik I."/>
        </authorList>
    </citation>
    <scope>NUCLEOTIDE SEQUENCE [LARGE SCALE GENOMIC DNA]</scope>
    <source>
        <strain evidence="3">An180</strain>
    </source>
</reference>
<keyword evidence="1" id="KW-1133">Transmembrane helix</keyword>
<accession>A0A1Y4L7F6</accession>